<dbReference type="InterPro" id="IPR010982">
    <property type="entry name" value="Lambda_DNA-bd_dom_sf"/>
</dbReference>
<organism evidence="2 3">
    <name type="scientific">Rhizobium hidalgonense</name>
    <dbReference type="NCBI Taxonomy" id="1538159"/>
    <lineage>
        <taxon>Bacteria</taxon>
        <taxon>Pseudomonadati</taxon>
        <taxon>Pseudomonadota</taxon>
        <taxon>Alphaproteobacteria</taxon>
        <taxon>Hyphomicrobiales</taxon>
        <taxon>Rhizobiaceae</taxon>
        <taxon>Rhizobium/Agrobacterium group</taxon>
        <taxon>Rhizobium</taxon>
    </lineage>
</organism>
<dbReference type="InterPro" id="IPR001387">
    <property type="entry name" value="Cro/C1-type_HTH"/>
</dbReference>
<proteinExistence type="predicted"/>
<sequence>MTLDDFLNSKSPKMSHAAFAELIDASQATVSRYLNGDRFPPPETIRKIVSATKGKVTADDLLVGFERAKKAKASESAA</sequence>
<evidence type="ECO:0000313" key="2">
    <source>
        <dbReference type="EMBL" id="MDR9777234.1"/>
    </source>
</evidence>
<dbReference type="RefSeq" id="WP_310865794.1">
    <property type="nucleotide sequence ID" value="NZ_JAVLSF010000036.1"/>
</dbReference>
<dbReference type="SUPFAM" id="SSF47413">
    <property type="entry name" value="lambda repressor-like DNA-binding domains"/>
    <property type="match status" value="1"/>
</dbReference>
<reference evidence="2" key="1">
    <citation type="submission" date="2023-04" db="EMBL/GenBank/DDBJ databases">
        <title>Genomic characterization of faba bean (Vicia faba) microsymbionts in Mexican soils.</title>
        <authorList>
            <person name="Rivera Orduna F.N."/>
            <person name="Guevara-Luna J."/>
            <person name="Yan J."/>
            <person name="Arroyo-Herrera I."/>
            <person name="Li Y."/>
            <person name="Vasquez-Murrieta M.S."/>
            <person name="Wang E.T."/>
        </authorList>
    </citation>
    <scope>NUCLEOTIDE SEQUENCE</scope>
    <source>
        <strain evidence="2">CH26</strain>
    </source>
</reference>
<protein>
    <submittedName>
        <fullName evidence="2">YdaS family helix-turn-helix protein</fullName>
    </submittedName>
</protein>
<dbReference type="Gene3D" id="1.10.260.40">
    <property type="entry name" value="lambda repressor-like DNA-binding domains"/>
    <property type="match status" value="1"/>
</dbReference>
<dbReference type="PROSITE" id="PS50943">
    <property type="entry name" value="HTH_CROC1"/>
    <property type="match status" value="1"/>
</dbReference>
<evidence type="ECO:0000259" key="1">
    <source>
        <dbReference type="PROSITE" id="PS50943"/>
    </source>
</evidence>
<dbReference type="SMART" id="SM00530">
    <property type="entry name" value="HTH_XRE"/>
    <property type="match status" value="1"/>
</dbReference>
<dbReference type="Proteomes" id="UP001268610">
    <property type="component" value="Unassembled WGS sequence"/>
</dbReference>
<evidence type="ECO:0000313" key="3">
    <source>
        <dbReference type="Proteomes" id="UP001268610"/>
    </source>
</evidence>
<dbReference type="CDD" id="cd00093">
    <property type="entry name" value="HTH_XRE"/>
    <property type="match status" value="1"/>
</dbReference>
<dbReference type="GO" id="GO:0003677">
    <property type="term" value="F:DNA binding"/>
    <property type="evidence" value="ECO:0007669"/>
    <property type="project" value="InterPro"/>
</dbReference>
<feature type="domain" description="HTH cro/C1-type" evidence="1">
    <location>
        <begin position="10"/>
        <end position="61"/>
    </location>
</feature>
<comment type="caution">
    <text evidence="2">The sequence shown here is derived from an EMBL/GenBank/DDBJ whole genome shotgun (WGS) entry which is preliminary data.</text>
</comment>
<dbReference type="EMBL" id="JAVLSF010000036">
    <property type="protein sequence ID" value="MDR9777234.1"/>
    <property type="molecule type" value="Genomic_DNA"/>
</dbReference>
<accession>A0AAJ2H1F2</accession>
<dbReference type="Pfam" id="PF13560">
    <property type="entry name" value="HTH_31"/>
    <property type="match status" value="1"/>
</dbReference>
<gene>
    <name evidence="2" type="ORF">RJJ65_32265</name>
</gene>
<name>A0AAJ2H1F2_9HYPH</name>
<dbReference type="AlphaFoldDB" id="A0AAJ2H1F2"/>